<feature type="signal peptide" evidence="1">
    <location>
        <begin position="1"/>
        <end position="23"/>
    </location>
</feature>
<dbReference type="EMBL" id="JAELXS010000005">
    <property type="protein sequence ID" value="MBJ6122101.1"/>
    <property type="molecule type" value="Genomic_DNA"/>
</dbReference>
<proteinExistence type="predicted"/>
<evidence type="ECO:0000313" key="2">
    <source>
        <dbReference type="EMBL" id="MBJ6122101.1"/>
    </source>
</evidence>
<keyword evidence="1" id="KW-0732">Signal</keyword>
<dbReference type="NCBIfam" id="TIGR01451">
    <property type="entry name" value="B_ant_repeat"/>
    <property type="match status" value="1"/>
</dbReference>
<organism evidence="2 3">
    <name type="scientific">Sphingomonas mollis</name>
    <dbReference type="NCBI Taxonomy" id="2795726"/>
    <lineage>
        <taxon>Bacteria</taxon>
        <taxon>Pseudomonadati</taxon>
        <taxon>Pseudomonadota</taxon>
        <taxon>Alphaproteobacteria</taxon>
        <taxon>Sphingomonadales</taxon>
        <taxon>Sphingomonadaceae</taxon>
        <taxon>Sphingomonas</taxon>
    </lineage>
</organism>
<protein>
    <recommendedName>
        <fullName evidence="4">DUF11 domain-containing protein</fullName>
    </recommendedName>
</protein>
<reference evidence="3" key="1">
    <citation type="submission" date="2020-12" db="EMBL/GenBank/DDBJ databases">
        <title>Hymenobacter sp.</title>
        <authorList>
            <person name="Kim M.K."/>
        </authorList>
    </citation>
    <scope>NUCLEOTIDE SEQUENCE [LARGE SCALE GENOMIC DNA]</scope>
    <source>
        <strain evidence="3">BT553</strain>
    </source>
</reference>
<comment type="caution">
    <text evidence="2">The sequence shown here is derived from an EMBL/GenBank/DDBJ whole genome shotgun (WGS) entry which is preliminary data.</text>
</comment>
<name>A0ABS0XPY2_9SPHN</name>
<evidence type="ECO:0008006" key="4">
    <source>
        <dbReference type="Google" id="ProtNLM"/>
    </source>
</evidence>
<gene>
    <name evidence="2" type="ORF">JAO74_09885</name>
</gene>
<accession>A0ABS0XPY2</accession>
<evidence type="ECO:0000256" key="1">
    <source>
        <dbReference type="SAM" id="SignalP"/>
    </source>
</evidence>
<feature type="chain" id="PRO_5047014329" description="DUF11 domain-containing protein" evidence="1">
    <location>
        <begin position="24"/>
        <end position="372"/>
    </location>
</feature>
<keyword evidence="3" id="KW-1185">Reference proteome</keyword>
<evidence type="ECO:0000313" key="3">
    <source>
        <dbReference type="Proteomes" id="UP000640426"/>
    </source>
</evidence>
<sequence>MLWSTTATLGAMMAGMVTAQAHAQALPPAGTAAGTTVSNTAQASYTVNGQAQSTASTTATFVVDRKVNLTVVATDATATSVNHGQTGAVTRFTVTNNTNGTQDFLLSLSQLVPVGILTGTDNFDLSNIRIFVDGNNNGVYDPATDTATYIDELAQDTSRVVFIVGDIPSNNALATSAQVGLEATVATGGAPNTQGTALIPTPLNTLNQDNEIDVVFADNDNDGLLGFDALRNGRGWAYQTYDVTTRNVNLTVTKSATVLSDGVSTLNPKALPGAVVQYCLTVQNATLLTAANNVNLTDILPTTTTYVPGSLVVGSVGTAGVCLIGGVPVADDGSTTGTYGGSYNATTRTVTATIPVVGGGSSVAASFRVTIN</sequence>
<dbReference type="Proteomes" id="UP000640426">
    <property type="component" value="Unassembled WGS sequence"/>
</dbReference>
<dbReference type="InterPro" id="IPR047589">
    <property type="entry name" value="DUF11_rpt"/>
</dbReference>